<sequence>MFYHSAVAYVRPYKKAVPACFLCGNIGHRPSAGPLPTPGRCTRWDTQVQVTPEGLAQHEFNATCLLCAGPHQTSSRGYPGKYRKPTQPSTPKPPAPHHRAPTTQAASQLKRGSRLQTPATSAPTTSVHYPSLVAAPLQVISWPEITPPRPLPPSTFFRALRSTKTERSLIRNMRHFTLREPRRHSR</sequence>
<evidence type="ECO:0000313" key="2">
    <source>
        <dbReference type="Proteomes" id="UP000821865"/>
    </source>
</evidence>
<keyword evidence="2" id="KW-1185">Reference proteome</keyword>
<evidence type="ECO:0000313" key="1">
    <source>
        <dbReference type="EMBL" id="KAH7941977.1"/>
    </source>
</evidence>
<reference evidence="1" key="1">
    <citation type="submission" date="2020-05" db="EMBL/GenBank/DDBJ databases">
        <title>Large-scale comparative analyses of tick genomes elucidate their genetic diversity and vector capacities.</title>
        <authorList>
            <person name="Jia N."/>
            <person name="Wang J."/>
            <person name="Shi W."/>
            <person name="Du L."/>
            <person name="Sun Y."/>
            <person name="Zhan W."/>
            <person name="Jiang J."/>
            <person name="Wang Q."/>
            <person name="Zhang B."/>
            <person name="Ji P."/>
            <person name="Sakyi L.B."/>
            <person name="Cui X."/>
            <person name="Yuan T."/>
            <person name="Jiang B."/>
            <person name="Yang W."/>
            <person name="Lam T.T.-Y."/>
            <person name="Chang Q."/>
            <person name="Ding S."/>
            <person name="Wang X."/>
            <person name="Zhu J."/>
            <person name="Ruan X."/>
            <person name="Zhao L."/>
            <person name="Wei J."/>
            <person name="Que T."/>
            <person name="Du C."/>
            <person name="Cheng J."/>
            <person name="Dai P."/>
            <person name="Han X."/>
            <person name="Huang E."/>
            <person name="Gao Y."/>
            <person name="Liu J."/>
            <person name="Shao H."/>
            <person name="Ye R."/>
            <person name="Li L."/>
            <person name="Wei W."/>
            <person name="Wang X."/>
            <person name="Wang C."/>
            <person name="Yang T."/>
            <person name="Huo Q."/>
            <person name="Li W."/>
            <person name="Guo W."/>
            <person name="Chen H."/>
            <person name="Zhou L."/>
            <person name="Ni X."/>
            <person name="Tian J."/>
            <person name="Zhou Y."/>
            <person name="Sheng Y."/>
            <person name="Liu T."/>
            <person name="Pan Y."/>
            <person name="Xia L."/>
            <person name="Li J."/>
            <person name="Zhao F."/>
            <person name="Cao W."/>
        </authorList>
    </citation>
    <scope>NUCLEOTIDE SEQUENCE</scope>
    <source>
        <strain evidence="1">Dsil-2018</strain>
    </source>
</reference>
<dbReference type="Proteomes" id="UP000821865">
    <property type="component" value="Chromosome 7"/>
</dbReference>
<organism evidence="1 2">
    <name type="scientific">Dermacentor silvarum</name>
    <name type="common">Tick</name>
    <dbReference type="NCBI Taxonomy" id="543639"/>
    <lineage>
        <taxon>Eukaryota</taxon>
        <taxon>Metazoa</taxon>
        <taxon>Ecdysozoa</taxon>
        <taxon>Arthropoda</taxon>
        <taxon>Chelicerata</taxon>
        <taxon>Arachnida</taxon>
        <taxon>Acari</taxon>
        <taxon>Parasitiformes</taxon>
        <taxon>Ixodida</taxon>
        <taxon>Ixodoidea</taxon>
        <taxon>Ixodidae</taxon>
        <taxon>Rhipicephalinae</taxon>
        <taxon>Dermacentor</taxon>
    </lineage>
</organism>
<protein>
    <submittedName>
        <fullName evidence="1">Uncharacterized protein</fullName>
    </submittedName>
</protein>
<gene>
    <name evidence="1" type="ORF">HPB49_019090</name>
</gene>
<comment type="caution">
    <text evidence="1">The sequence shown here is derived from an EMBL/GenBank/DDBJ whole genome shotgun (WGS) entry which is preliminary data.</text>
</comment>
<dbReference type="EMBL" id="CM023476">
    <property type="protein sequence ID" value="KAH7941977.1"/>
    <property type="molecule type" value="Genomic_DNA"/>
</dbReference>
<accession>A0ACB8CH14</accession>
<name>A0ACB8CH14_DERSI</name>
<proteinExistence type="predicted"/>